<dbReference type="AlphaFoldDB" id="A0A7C1JZK3"/>
<gene>
    <name evidence="8" type="ORF">ENP47_11980</name>
</gene>
<dbReference type="Pfam" id="PF00460">
    <property type="entry name" value="Flg_bb_rod"/>
    <property type="match status" value="1"/>
</dbReference>
<evidence type="ECO:0000256" key="4">
    <source>
        <dbReference type="RuleBase" id="RU362116"/>
    </source>
</evidence>
<comment type="caution">
    <text evidence="8">The sequence shown here is derived from an EMBL/GenBank/DDBJ whole genome shotgun (WGS) entry which is preliminary data.</text>
</comment>
<dbReference type="InterPro" id="IPR001444">
    <property type="entry name" value="Flag_bb_rod_N"/>
</dbReference>
<dbReference type="PANTHER" id="PTHR30435:SF19">
    <property type="entry name" value="FLAGELLAR BASAL-BODY ROD PROTEIN FLGG"/>
    <property type="match status" value="1"/>
</dbReference>
<dbReference type="GO" id="GO:0009425">
    <property type="term" value="C:bacterial-type flagellum basal body"/>
    <property type="evidence" value="ECO:0007669"/>
    <property type="project" value="UniProtKB-SubCell"/>
</dbReference>
<keyword evidence="3 4" id="KW-0975">Bacterial flagellum</keyword>
<evidence type="ECO:0000256" key="3">
    <source>
        <dbReference type="ARBA" id="ARBA00023143"/>
    </source>
</evidence>
<organism evidence="8">
    <name type="scientific">Thermomicrobium roseum</name>
    <dbReference type="NCBI Taxonomy" id="500"/>
    <lineage>
        <taxon>Bacteria</taxon>
        <taxon>Pseudomonadati</taxon>
        <taxon>Thermomicrobiota</taxon>
        <taxon>Thermomicrobia</taxon>
        <taxon>Thermomicrobiales</taxon>
        <taxon>Thermomicrobiaceae</taxon>
        <taxon>Thermomicrobium</taxon>
    </lineage>
</organism>
<comment type="subcellular location">
    <subcellularLocation>
        <location evidence="1 4">Bacterial flagellum basal body</location>
    </subcellularLocation>
</comment>
<dbReference type="InterPro" id="IPR010930">
    <property type="entry name" value="Flg_bb/hook_C_dom"/>
</dbReference>
<feature type="domain" description="Flagellar hook protein FlgE/F/G-like D1" evidence="7">
    <location>
        <begin position="98"/>
        <end position="155"/>
    </location>
</feature>
<dbReference type="Pfam" id="PF06429">
    <property type="entry name" value="Flg_bbr_C"/>
    <property type="match status" value="1"/>
</dbReference>
<dbReference type="NCBIfam" id="TIGR03506">
    <property type="entry name" value="FlgEFG_subfam"/>
    <property type="match status" value="2"/>
</dbReference>
<reference evidence="8" key="1">
    <citation type="journal article" date="2020" name="mSystems">
        <title>Genome- and Community-Level Interaction Insights into Carbon Utilization and Element Cycling Functions of Hydrothermarchaeota in Hydrothermal Sediment.</title>
        <authorList>
            <person name="Zhou Z."/>
            <person name="Liu Y."/>
            <person name="Xu W."/>
            <person name="Pan J."/>
            <person name="Luo Z.H."/>
            <person name="Li M."/>
        </authorList>
    </citation>
    <scope>NUCLEOTIDE SEQUENCE [LARGE SCALE GENOMIC DNA]</scope>
    <source>
        <strain evidence="8">SpSt-222</strain>
    </source>
</reference>
<evidence type="ECO:0000259" key="7">
    <source>
        <dbReference type="Pfam" id="PF22692"/>
    </source>
</evidence>
<dbReference type="InterPro" id="IPR020013">
    <property type="entry name" value="Flagellar_FlgE/F/G"/>
</dbReference>
<feature type="domain" description="Flagellar basal body rod protein N-terminal" evidence="5">
    <location>
        <begin position="8"/>
        <end position="35"/>
    </location>
</feature>
<evidence type="ECO:0000313" key="8">
    <source>
        <dbReference type="EMBL" id="HEF66295.1"/>
    </source>
</evidence>
<evidence type="ECO:0000259" key="5">
    <source>
        <dbReference type="Pfam" id="PF00460"/>
    </source>
</evidence>
<evidence type="ECO:0000259" key="6">
    <source>
        <dbReference type="Pfam" id="PF06429"/>
    </source>
</evidence>
<dbReference type="Pfam" id="PF22692">
    <property type="entry name" value="LlgE_F_G_D1"/>
    <property type="match status" value="1"/>
</dbReference>
<sequence length="259" mass="27424">MEALYFPAVSGARAQQVRLDTIAHNLANLETDGFKAVRAEFAAIPPQEYVVARAGAAVLGPVGVGTGVELVGTTRQFTLGPIEVTGDPYDLVLARPDTFLPVQLPDGTIAYRRSGRLGLDGEGRLVFEDGSMPLPPLVVPAGTQLDQIAPDGTVLVRAPGSGDTQPVGRLEFVRFPNPQGLLAAGQGRWLATDAAGQPEPAGAGEANSPLVMNGVREHSNVDLVDQMTQLIMAQRAYTANLRALQTLDELVEIATRLRQ</sequence>
<dbReference type="PANTHER" id="PTHR30435">
    <property type="entry name" value="FLAGELLAR PROTEIN"/>
    <property type="match status" value="1"/>
</dbReference>
<comment type="similarity">
    <text evidence="2 4">Belongs to the flagella basal body rod proteins family.</text>
</comment>
<dbReference type="InterPro" id="IPR037925">
    <property type="entry name" value="FlgE/F/G-like"/>
</dbReference>
<proteinExistence type="inferred from homology"/>
<accession>A0A7C1JZK3</accession>
<feature type="domain" description="Flagellar basal-body/hook protein C-terminal" evidence="6">
    <location>
        <begin position="214"/>
        <end position="257"/>
    </location>
</feature>
<dbReference type="InterPro" id="IPR053967">
    <property type="entry name" value="LlgE_F_G-like_D1"/>
</dbReference>
<evidence type="ECO:0000256" key="1">
    <source>
        <dbReference type="ARBA" id="ARBA00004117"/>
    </source>
</evidence>
<dbReference type="SUPFAM" id="SSF117143">
    <property type="entry name" value="Flagellar hook protein flgE"/>
    <property type="match status" value="1"/>
</dbReference>
<keyword evidence="8" id="KW-0282">Flagellum</keyword>
<keyword evidence="8" id="KW-0966">Cell projection</keyword>
<dbReference type="GO" id="GO:0071978">
    <property type="term" value="P:bacterial-type flagellum-dependent swarming motility"/>
    <property type="evidence" value="ECO:0007669"/>
    <property type="project" value="TreeGrafter"/>
</dbReference>
<name>A0A7C1JZK3_THERO</name>
<keyword evidence="8" id="KW-0969">Cilium</keyword>
<protein>
    <submittedName>
        <fullName evidence="8">Flagellar hook-basal body protein</fullName>
    </submittedName>
</protein>
<evidence type="ECO:0000256" key="2">
    <source>
        <dbReference type="ARBA" id="ARBA00009677"/>
    </source>
</evidence>
<dbReference type="EMBL" id="DSJL01000011">
    <property type="protein sequence ID" value="HEF66295.1"/>
    <property type="molecule type" value="Genomic_DNA"/>
</dbReference>